<evidence type="ECO:0000259" key="1">
    <source>
        <dbReference type="Pfam" id="PF03129"/>
    </source>
</evidence>
<keyword evidence="4" id="KW-1185">Reference proteome</keyword>
<dbReference type="EMBL" id="JAUESC010000118">
    <property type="protein sequence ID" value="KAK0594116.1"/>
    <property type="molecule type" value="Genomic_DNA"/>
</dbReference>
<dbReference type="SUPFAM" id="SSF52954">
    <property type="entry name" value="Class II aaRS ABD-related"/>
    <property type="match status" value="1"/>
</dbReference>
<dbReference type="GO" id="GO:0004820">
    <property type="term" value="F:glycine-tRNA ligase activity"/>
    <property type="evidence" value="ECO:0007669"/>
    <property type="project" value="TreeGrafter"/>
</dbReference>
<dbReference type="PANTHER" id="PTHR10745:SF0">
    <property type="entry name" value="GLYCINE--TRNA LIGASE"/>
    <property type="match status" value="1"/>
</dbReference>
<reference evidence="2" key="1">
    <citation type="journal article" date="2022" name="Plant J.">
        <title>Strategies of tolerance reflected in two North American maple genomes.</title>
        <authorList>
            <person name="McEvoy S.L."/>
            <person name="Sezen U.U."/>
            <person name="Trouern-Trend A."/>
            <person name="McMahon S.M."/>
            <person name="Schaberg P.G."/>
            <person name="Yang J."/>
            <person name="Wegrzyn J.L."/>
            <person name="Swenson N.G."/>
        </authorList>
    </citation>
    <scope>NUCLEOTIDE SEQUENCE</scope>
    <source>
        <strain evidence="2">NS2018</strain>
    </source>
</reference>
<organism evidence="2 4">
    <name type="scientific">Acer saccharum</name>
    <name type="common">Sugar maple</name>
    <dbReference type="NCBI Taxonomy" id="4024"/>
    <lineage>
        <taxon>Eukaryota</taxon>
        <taxon>Viridiplantae</taxon>
        <taxon>Streptophyta</taxon>
        <taxon>Embryophyta</taxon>
        <taxon>Tracheophyta</taxon>
        <taxon>Spermatophyta</taxon>
        <taxon>Magnoliopsida</taxon>
        <taxon>eudicotyledons</taxon>
        <taxon>Gunneridae</taxon>
        <taxon>Pentapetalae</taxon>
        <taxon>rosids</taxon>
        <taxon>malvids</taxon>
        <taxon>Sapindales</taxon>
        <taxon>Sapindaceae</taxon>
        <taxon>Hippocastanoideae</taxon>
        <taxon>Acereae</taxon>
        <taxon>Acer</taxon>
    </lineage>
</organism>
<dbReference type="Proteomes" id="UP001168877">
    <property type="component" value="Unassembled WGS sequence"/>
</dbReference>
<dbReference type="GO" id="GO:0005739">
    <property type="term" value="C:mitochondrion"/>
    <property type="evidence" value="ECO:0007669"/>
    <property type="project" value="TreeGrafter"/>
</dbReference>
<reference evidence="2" key="2">
    <citation type="submission" date="2023-06" db="EMBL/GenBank/DDBJ databases">
        <authorList>
            <person name="Swenson N.G."/>
            <person name="Wegrzyn J.L."/>
            <person name="Mcevoy S.L."/>
        </authorList>
    </citation>
    <scope>NUCLEOTIDE SEQUENCE</scope>
    <source>
        <strain evidence="2">NS2018</strain>
        <tissue evidence="2">Leaf</tissue>
    </source>
</reference>
<evidence type="ECO:0000313" key="2">
    <source>
        <dbReference type="EMBL" id="KAK0594080.1"/>
    </source>
</evidence>
<dbReference type="InterPro" id="IPR004154">
    <property type="entry name" value="Anticodon-bd"/>
</dbReference>
<accession>A0AA39SP19</accession>
<dbReference type="PANTHER" id="PTHR10745">
    <property type="entry name" value="GLYCYL-TRNA SYNTHETASE/DNA POLYMERASE SUBUNIT GAMMA-2"/>
    <property type="match status" value="1"/>
</dbReference>
<evidence type="ECO:0000313" key="4">
    <source>
        <dbReference type="Proteomes" id="UP001168877"/>
    </source>
</evidence>
<dbReference type="GO" id="GO:0070150">
    <property type="term" value="P:mitochondrial glycyl-tRNA aminoacylation"/>
    <property type="evidence" value="ECO:0007669"/>
    <property type="project" value="TreeGrafter"/>
</dbReference>
<evidence type="ECO:0000313" key="3">
    <source>
        <dbReference type="EMBL" id="KAK0594116.1"/>
    </source>
</evidence>
<dbReference type="Pfam" id="PF03129">
    <property type="entry name" value="HGTP_anticodon"/>
    <property type="match status" value="1"/>
</dbReference>
<protein>
    <recommendedName>
        <fullName evidence="1">Anticodon-binding domain-containing protein</fullName>
    </recommendedName>
</protein>
<name>A0AA39SP19_ACESA</name>
<comment type="caution">
    <text evidence="2">The sequence shown here is derived from an EMBL/GenBank/DDBJ whole genome shotgun (WGS) entry which is preliminary data.</text>
</comment>
<dbReference type="Gene3D" id="3.40.50.800">
    <property type="entry name" value="Anticodon-binding domain"/>
    <property type="match status" value="1"/>
</dbReference>
<dbReference type="AlphaFoldDB" id="A0AA39SP19"/>
<dbReference type="EMBL" id="JAUESC010000128">
    <property type="protein sequence ID" value="KAK0594080.1"/>
    <property type="molecule type" value="Genomic_DNA"/>
</dbReference>
<dbReference type="InterPro" id="IPR036621">
    <property type="entry name" value="Anticodon-bd_dom_sf"/>
</dbReference>
<dbReference type="InterPro" id="IPR027031">
    <property type="entry name" value="Gly-tRNA_synthase/POLG2"/>
</dbReference>
<feature type="domain" description="Anticodon-binding" evidence="1">
    <location>
        <begin position="83"/>
        <end position="172"/>
    </location>
</feature>
<sequence>MAVKLKRILMTSGDFSAEELGDKIKEYGIVAPNTKNLLRMLFSSLDVQNNNRRLLCTFYIRPSEVRDEQLNVFHFPPLVSLIKCIVLPVVQNQEYEDVAKVLSKSLTVKRISNSSNWIDIAGTSIGERYARANELGVPLAITVDSISSMTIQERDSKDQIQVKIDKAASVVNAVTYGHRTWEDIRLSHSSESS</sequence>
<proteinExistence type="predicted"/>
<gene>
    <name evidence="3" type="ORF">LWI29_024752</name>
    <name evidence="2" type="ORF">LWI29_031076</name>
</gene>